<protein>
    <submittedName>
        <fullName evidence="2">Uncharacterized protein</fullName>
    </submittedName>
</protein>
<dbReference type="PANTHER" id="PTHR34693:SF2">
    <property type="entry name" value="DUF3602 DOMAIN-CONTAINING PROTEIN"/>
    <property type="match status" value="1"/>
</dbReference>
<reference evidence="2" key="2">
    <citation type="submission" date="2020-11" db="EMBL/GenBank/DDBJ databases">
        <title>Whole genome sequencing of Colletotrichum sp.</title>
        <authorList>
            <person name="Li H."/>
        </authorList>
    </citation>
    <scope>NUCLEOTIDE SEQUENCE</scope>
    <source>
        <strain evidence="2">CkLH20</strain>
    </source>
</reference>
<proteinExistence type="predicted"/>
<dbReference type="Pfam" id="PF12223">
    <property type="entry name" value="DUF3602"/>
    <property type="match status" value="1"/>
</dbReference>
<evidence type="ECO:0000313" key="3">
    <source>
        <dbReference type="Proteomes" id="UP000781932"/>
    </source>
</evidence>
<dbReference type="Proteomes" id="UP000781932">
    <property type="component" value="Unassembled WGS sequence"/>
</dbReference>
<organism evidence="2 3">
    <name type="scientific">Colletotrichum karsti</name>
    <dbReference type="NCBI Taxonomy" id="1095194"/>
    <lineage>
        <taxon>Eukaryota</taxon>
        <taxon>Fungi</taxon>
        <taxon>Dikarya</taxon>
        <taxon>Ascomycota</taxon>
        <taxon>Pezizomycotina</taxon>
        <taxon>Sordariomycetes</taxon>
        <taxon>Hypocreomycetidae</taxon>
        <taxon>Glomerellales</taxon>
        <taxon>Glomerellaceae</taxon>
        <taxon>Colletotrichum</taxon>
        <taxon>Colletotrichum boninense species complex</taxon>
    </lineage>
</organism>
<comment type="caution">
    <text evidence="2">The sequence shown here is derived from an EMBL/GenBank/DDBJ whole genome shotgun (WGS) entry which is preliminary data.</text>
</comment>
<sequence length="152" mass="15783">MPSQIFVTEPHPTVAPNTYIYSGRGGAGNIFRAPAVTTPAAGITTPLKPAPVTTNNNSVRRFYSGIGGAGNAHVGTARPPVSFDEDFDRQQVRDRATVGHVGIGGAGNVSRRKGSDASSVLSDESSASSGSSLKSIKERGGNFLRRLGSKKN</sequence>
<dbReference type="EMBL" id="JAATWM020000001">
    <property type="protein sequence ID" value="KAF9882192.1"/>
    <property type="molecule type" value="Genomic_DNA"/>
</dbReference>
<dbReference type="InterPro" id="IPR053203">
    <property type="entry name" value="Cisplatin_resist-associated"/>
</dbReference>
<accession>A0A9P6IF30</accession>
<keyword evidence="3" id="KW-1185">Reference proteome</keyword>
<gene>
    <name evidence="2" type="ORF">CkaCkLH20_00228</name>
</gene>
<dbReference type="PANTHER" id="PTHR34693">
    <property type="entry name" value="PROTEIN PAR32"/>
    <property type="match status" value="1"/>
</dbReference>
<reference evidence="2" key="1">
    <citation type="submission" date="2020-03" db="EMBL/GenBank/DDBJ databases">
        <authorList>
            <person name="He L."/>
        </authorList>
    </citation>
    <scope>NUCLEOTIDE SEQUENCE</scope>
    <source>
        <strain evidence="2">CkLH20</strain>
    </source>
</reference>
<dbReference type="AlphaFoldDB" id="A0A9P6IF30"/>
<name>A0A9P6IF30_9PEZI</name>
<feature type="compositionally biased region" description="Low complexity" evidence="1">
    <location>
        <begin position="116"/>
        <end position="134"/>
    </location>
</feature>
<feature type="region of interest" description="Disordered" evidence="1">
    <location>
        <begin position="95"/>
        <end position="152"/>
    </location>
</feature>
<dbReference type="RefSeq" id="XP_038751653.1">
    <property type="nucleotide sequence ID" value="XM_038882948.1"/>
</dbReference>
<evidence type="ECO:0000313" key="2">
    <source>
        <dbReference type="EMBL" id="KAF9882192.1"/>
    </source>
</evidence>
<dbReference type="GeneID" id="62156022"/>
<dbReference type="OrthoDB" id="5424462at2759"/>
<evidence type="ECO:0000256" key="1">
    <source>
        <dbReference type="SAM" id="MobiDB-lite"/>
    </source>
</evidence>
<dbReference type="InterPro" id="IPR022024">
    <property type="entry name" value="DUF3602"/>
</dbReference>